<evidence type="ECO:0000313" key="2">
    <source>
        <dbReference type="Proteomes" id="UP000515856"/>
    </source>
</evidence>
<evidence type="ECO:0000313" key="1">
    <source>
        <dbReference type="EMBL" id="QNM11089.1"/>
    </source>
</evidence>
<dbReference type="RefSeq" id="WP_117453896.1">
    <property type="nucleotide sequence ID" value="NZ_CP060636.1"/>
</dbReference>
<name>A0A7G9GJV7_9FIRM</name>
<protein>
    <submittedName>
        <fullName evidence="1">Uncharacterized protein</fullName>
    </submittedName>
</protein>
<sequence>MAKSGKLFIFVIFFLFLCCGCKADHYTLIIYEQEPVKNTLQNQKVKEFDQFMTTIMNHSEKANINKDNLPKSNP</sequence>
<dbReference type="EMBL" id="CP060636">
    <property type="protein sequence ID" value="QNM11089.1"/>
    <property type="molecule type" value="Genomic_DNA"/>
</dbReference>
<accession>A0A7G9GJV7</accession>
<reference evidence="1 2" key="1">
    <citation type="submission" date="2020-08" db="EMBL/GenBank/DDBJ databases">
        <authorList>
            <person name="Liu C."/>
            <person name="Sun Q."/>
        </authorList>
    </citation>
    <scope>NUCLEOTIDE SEQUENCE [LARGE SCALE GENOMIC DNA]</scope>
    <source>
        <strain evidence="1 2">NSJ-61</strain>
    </source>
</reference>
<proteinExistence type="predicted"/>
<organism evidence="1 2">
    <name type="scientific">[Eubacterium] hominis</name>
    <dbReference type="NCBI Taxonomy" id="2764325"/>
    <lineage>
        <taxon>Bacteria</taxon>
        <taxon>Bacillati</taxon>
        <taxon>Bacillota</taxon>
        <taxon>Erysipelotrichia</taxon>
        <taxon>Erysipelotrichales</taxon>
        <taxon>Erysipelotrichaceae</taxon>
        <taxon>Amedibacillus</taxon>
    </lineage>
</organism>
<dbReference type="KEGG" id="ehn:H9Q80_12550"/>
<dbReference type="AlphaFoldDB" id="A0A7G9GJV7"/>
<dbReference type="Proteomes" id="UP000515856">
    <property type="component" value="Chromosome"/>
</dbReference>
<keyword evidence="2" id="KW-1185">Reference proteome</keyword>
<gene>
    <name evidence="1" type="ORF">H9Q80_12550</name>
</gene>